<evidence type="ECO:0000313" key="3">
    <source>
        <dbReference type="EMBL" id="EFH61876.1"/>
    </source>
</evidence>
<dbReference type="HOGENOM" id="CLU_559429_0_0_1"/>
<gene>
    <name evidence="3" type="ORF">ARALYDRAFT_898967</name>
</gene>
<sequence>MRPLGTLRRNLHRASSDRWEQEQVLPPTTKRKRKAQEKPSKTRTEPQASSSKAPPKNRNDKEKVVEPSDLEDESENEETPSTSPKKTIKKKAPTKPPTSSQRLTKLKSIPFAPTRYPDHGFLQEARLLEDVQDIFTNLGLGQFFTRAYPTYVNPTREFLASLKVQFYDAREARANNDLGYFEFRVGGTLHKMTFKELGDIYNFQAGDELEFSGCSGEYLSFWGQIGTGILKKGATKASTIAHPAIRYAHIVLSHTLFARRETGNVLKEELICLLAGLQPILKELTPGKPIRTSARNTCVAAVFVRQLLHYQEWAWTTTDSTPVLSMGGLVTPILEAKGIALTNIDHEIVRIDPIYLKRRLFLAGRTERNLYVYQGRCSTSRMSAKVLLPNVPITSLRIDGNHHFYVSDVHHYDVARDGVLIAIRKGRRGEIPETSSPPHPPSPVYGQARYDFKPYDEAIADKALREAHTHIHLLQKFVMARENDKEAC</sequence>
<dbReference type="AlphaFoldDB" id="D7L492"/>
<name>D7L492_ARALL</name>
<dbReference type="InterPro" id="IPR004312">
    <property type="entry name" value="ATHILA_Orf1_C"/>
</dbReference>
<feature type="region of interest" description="Disordered" evidence="1">
    <location>
        <begin position="1"/>
        <end position="111"/>
    </location>
</feature>
<keyword evidence="4" id="KW-1185">Reference proteome</keyword>
<accession>D7L492</accession>
<dbReference type="EMBL" id="GL348715">
    <property type="protein sequence ID" value="EFH61876.1"/>
    <property type="molecule type" value="Genomic_DNA"/>
</dbReference>
<evidence type="ECO:0000313" key="4">
    <source>
        <dbReference type="Proteomes" id="UP000008694"/>
    </source>
</evidence>
<evidence type="ECO:0000256" key="1">
    <source>
        <dbReference type="SAM" id="MobiDB-lite"/>
    </source>
</evidence>
<reference evidence="4" key="1">
    <citation type="journal article" date="2011" name="Nat. Genet.">
        <title>The Arabidopsis lyrata genome sequence and the basis of rapid genome size change.</title>
        <authorList>
            <person name="Hu T.T."/>
            <person name="Pattyn P."/>
            <person name="Bakker E.G."/>
            <person name="Cao J."/>
            <person name="Cheng J.-F."/>
            <person name="Clark R.M."/>
            <person name="Fahlgren N."/>
            <person name="Fawcett J.A."/>
            <person name="Grimwood J."/>
            <person name="Gundlach H."/>
            <person name="Haberer G."/>
            <person name="Hollister J.D."/>
            <person name="Ossowski S."/>
            <person name="Ottilar R.P."/>
            <person name="Salamov A.A."/>
            <person name="Schneeberger K."/>
            <person name="Spannagl M."/>
            <person name="Wang X."/>
            <person name="Yang L."/>
            <person name="Nasrallah M.E."/>
            <person name="Bergelson J."/>
            <person name="Carrington J.C."/>
            <person name="Gaut B.S."/>
            <person name="Schmutz J."/>
            <person name="Mayer K.F.X."/>
            <person name="Van de Peer Y."/>
            <person name="Grigoriev I.V."/>
            <person name="Nordborg M."/>
            <person name="Weigel D."/>
            <person name="Guo Y.-L."/>
        </authorList>
    </citation>
    <scope>NUCLEOTIDE SEQUENCE [LARGE SCALE GENOMIC DNA]</scope>
    <source>
        <strain evidence="4">cv. MN47</strain>
    </source>
</reference>
<feature type="domain" description="Arabidopsis retrotransposon Orf1 C-terminal" evidence="2">
    <location>
        <begin position="63"/>
        <end position="479"/>
    </location>
</feature>
<organism evidence="4">
    <name type="scientific">Arabidopsis lyrata subsp. lyrata</name>
    <name type="common">Lyre-leaved rock-cress</name>
    <dbReference type="NCBI Taxonomy" id="81972"/>
    <lineage>
        <taxon>Eukaryota</taxon>
        <taxon>Viridiplantae</taxon>
        <taxon>Streptophyta</taxon>
        <taxon>Embryophyta</taxon>
        <taxon>Tracheophyta</taxon>
        <taxon>Spermatophyta</taxon>
        <taxon>Magnoliopsida</taxon>
        <taxon>eudicotyledons</taxon>
        <taxon>Gunneridae</taxon>
        <taxon>Pentapetalae</taxon>
        <taxon>rosids</taxon>
        <taxon>malvids</taxon>
        <taxon>Brassicales</taxon>
        <taxon>Brassicaceae</taxon>
        <taxon>Camelineae</taxon>
        <taxon>Arabidopsis</taxon>
    </lineage>
</organism>
<proteinExistence type="predicted"/>
<evidence type="ECO:0000259" key="2">
    <source>
        <dbReference type="Pfam" id="PF03078"/>
    </source>
</evidence>
<feature type="compositionally biased region" description="Acidic residues" evidence="1">
    <location>
        <begin position="68"/>
        <end position="78"/>
    </location>
</feature>
<dbReference type="Proteomes" id="UP000008694">
    <property type="component" value="Unassembled WGS sequence"/>
</dbReference>
<dbReference type="Pfam" id="PF03078">
    <property type="entry name" value="ATHILA"/>
    <property type="match status" value="1"/>
</dbReference>
<dbReference type="Gramene" id="scaffold_302937.1">
    <property type="protein sequence ID" value="scaffold_302937.1"/>
    <property type="gene ID" value="scaffold_302937.1"/>
</dbReference>
<protein>
    <recommendedName>
        <fullName evidence="2">Arabidopsis retrotransposon Orf1 C-terminal domain-containing protein</fullName>
    </recommendedName>
</protein>
<feature type="compositionally biased region" description="Basic and acidic residues" evidence="1">
    <location>
        <begin position="57"/>
        <end position="66"/>
    </location>
</feature>